<evidence type="ECO:0000313" key="2">
    <source>
        <dbReference type="EMBL" id="CAB4159354.1"/>
    </source>
</evidence>
<feature type="domain" description="Glycoside hydrolase family 19 catalytic" evidence="1">
    <location>
        <begin position="361"/>
        <end position="411"/>
    </location>
</feature>
<sequence length="467" mass="51130">MDFNNFEKWILVSESVAFDPDAKYPDPTFGFKIGTVDSGKVSPGGENGNWGGAMTRALWFAYNANLFMEKNYGKKNVVSSQKRTRLLTASGNVSDHFEGVGNAYAVDLACKGEEGDALLAHLMQLFGHPEYKGGSWFNVTKNGYRYQIGWRVKNHFDHIHVGVKKTVGSTIKDKVQTILPGATNSFAKNILANPKFVEWSTTNLQKVPSEAEIDEAVAKPNGKQWFIDTFGVDENGLVKSIKAGQSSTLKIRSSYKDPKKAQNIDLLISEMEKQGITNKYAQVAILSTIGKESGFIPKNEVSYSNTDNSRIRKIFGKRVKDLSDDELTKLKNDDVAFFDKVYGKDATSALGWKTGNDLPGDGYKYRGRGFNQITFKHSYEKYGKAVGLDLVGNPDQLNDVNTAAKAAVAFLKNNLKGMGIDATKPDVFSSKKEAIDKVVQANHGGGSVAGSEGLAKAHEISANFDLA</sequence>
<evidence type="ECO:0000259" key="1">
    <source>
        <dbReference type="Pfam" id="PF00182"/>
    </source>
</evidence>
<organism evidence="2">
    <name type="scientific">uncultured Caudovirales phage</name>
    <dbReference type="NCBI Taxonomy" id="2100421"/>
    <lineage>
        <taxon>Viruses</taxon>
        <taxon>Duplodnaviria</taxon>
        <taxon>Heunggongvirae</taxon>
        <taxon>Uroviricota</taxon>
        <taxon>Caudoviricetes</taxon>
        <taxon>Peduoviridae</taxon>
        <taxon>Maltschvirus</taxon>
        <taxon>Maltschvirus maltsch</taxon>
    </lineage>
</organism>
<dbReference type="GO" id="GO:0004568">
    <property type="term" value="F:chitinase activity"/>
    <property type="evidence" value="ECO:0007669"/>
    <property type="project" value="InterPro"/>
</dbReference>
<dbReference type="Gene3D" id="1.10.530.10">
    <property type="match status" value="1"/>
</dbReference>
<dbReference type="InterPro" id="IPR000726">
    <property type="entry name" value="Glyco_hydro_19_cat"/>
</dbReference>
<proteinExistence type="predicted"/>
<dbReference type="GO" id="GO:0006032">
    <property type="term" value="P:chitin catabolic process"/>
    <property type="evidence" value="ECO:0007669"/>
    <property type="project" value="InterPro"/>
</dbReference>
<name>A0A6J5NVV4_9CAUD</name>
<dbReference type="SUPFAM" id="SSF53955">
    <property type="entry name" value="Lysozyme-like"/>
    <property type="match status" value="1"/>
</dbReference>
<dbReference type="EMBL" id="LR796670">
    <property type="protein sequence ID" value="CAB4159354.1"/>
    <property type="molecule type" value="Genomic_DNA"/>
</dbReference>
<dbReference type="GO" id="GO:0016998">
    <property type="term" value="P:cell wall macromolecule catabolic process"/>
    <property type="evidence" value="ECO:0007669"/>
    <property type="project" value="InterPro"/>
</dbReference>
<gene>
    <name evidence="2" type="ORF">UFOVP699_96</name>
</gene>
<dbReference type="InterPro" id="IPR023346">
    <property type="entry name" value="Lysozyme-like_dom_sf"/>
</dbReference>
<keyword evidence="2" id="KW-0378">Hydrolase</keyword>
<accession>A0A6J5NVV4</accession>
<protein>
    <submittedName>
        <fullName evidence="2">Glycoside hydrolase, family 19, catalytic</fullName>
    </submittedName>
</protein>
<reference evidence="2" key="1">
    <citation type="submission" date="2020-04" db="EMBL/GenBank/DDBJ databases">
        <authorList>
            <person name="Chiriac C."/>
            <person name="Salcher M."/>
            <person name="Ghai R."/>
            <person name="Kavagutti S V."/>
        </authorList>
    </citation>
    <scope>NUCLEOTIDE SEQUENCE</scope>
</reference>
<dbReference type="Pfam" id="PF00182">
    <property type="entry name" value="Glyco_hydro_19"/>
    <property type="match status" value="1"/>
</dbReference>